<dbReference type="Gene3D" id="3.50.50.60">
    <property type="entry name" value="FAD/NAD(P)-binding domain"/>
    <property type="match status" value="2"/>
</dbReference>
<dbReference type="SUPFAM" id="SSF51905">
    <property type="entry name" value="FAD/NAD(P)-binding domain"/>
    <property type="match status" value="2"/>
</dbReference>
<accession>A0A839EBW6</accession>
<evidence type="ECO:0000313" key="3">
    <source>
        <dbReference type="EMBL" id="MBA8847734.1"/>
    </source>
</evidence>
<dbReference type="InterPro" id="IPR036188">
    <property type="entry name" value="FAD/NAD-bd_sf"/>
</dbReference>
<sequence>MIGRHMQRTPTPGSTLDALVVGAGPAGVGTAIALGAVDDLLFGVVERGDIGQTFHDWPTHQRFLTPSFTGNGFGATDLNSVHFATSPAYTLGVDYPTGAQYARYLTTVARHFRVPVMTGTEVTGVDRDDEVFVVRTSRGPVRARTLVWATGEYSRPRLPKAVGSGLLDHSSTEAAWALREGRVIVVGGNESGMELACHHVERGSDVLVLDPDTPWDSGRGSDPSQRLSPRTRIRLAEATATGRLELSDRPVRRLRTTAGSIVLSLDDGSTESTPSRPIAATGYSPAIDPVGSLFALRPDGLPELTEDDESTITPGLFLAGPSVRHQSLVFCFVYKFRQRFAHVAGVIAERTGHDRSPLEEWRENGMLTDDLSCCGIECAC</sequence>
<evidence type="ECO:0000313" key="4">
    <source>
        <dbReference type="Proteomes" id="UP000585905"/>
    </source>
</evidence>
<gene>
    <name evidence="3" type="ORF">FHX53_001319</name>
</gene>
<dbReference type="EMBL" id="JACGWX010000002">
    <property type="protein sequence ID" value="MBA8847734.1"/>
    <property type="molecule type" value="Genomic_DNA"/>
</dbReference>
<dbReference type="PRINTS" id="PR00368">
    <property type="entry name" value="FADPNR"/>
</dbReference>
<dbReference type="RefSeq" id="WP_343050874.1">
    <property type="nucleotide sequence ID" value="NZ_BAAAOV010000005.1"/>
</dbReference>
<dbReference type="Pfam" id="PF13738">
    <property type="entry name" value="Pyr_redox_3"/>
    <property type="match status" value="1"/>
</dbReference>
<keyword evidence="4" id="KW-1185">Reference proteome</keyword>
<dbReference type="GO" id="GO:0004497">
    <property type="term" value="F:monooxygenase activity"/>
    <property type="evidence" value="ECO:0007669"/>
    <property type="project" value="TreeGrafter"/>
</dbReference>
<comment type="caution">
    <text evidence="3">The sequence shown here is derived from an EMBL/GenBank/DDBJ whole genome shotgun (WGS) entry which is preliminary data.</text>
</comment>
<proteinExistence type="predicted"/>
<name>A0A839EBW6_9MICO</name>
<protein>
    <submittedName>
        <fullName evidence="3">Thioredoxin reductase</fullName>
    </submittedName>
</protein>
<keyword evidence="1" id="KW-0560">Oxidoreductase</keyword>
<organism evidence="3 4">
    <name type="scientific">Microcella alkalica</name>
    <dbReference type="NCBI Taxonomy" id="355930"/>
    <lineage>
        <taxon>Bacteria</taxon>
        <taxon>Bacillati</taxon>
        <taxon>Actinomycetota</taxon>
        <taxon>Actinomycetes</taxon>
        <taxon>Micrococcales</taxon>
        <taxon>Microbacteriaceae</taxon>
        <taxon>Microcella</taxon>
    </lineage>
</organism>
<dbReference type="PANTHER" id="PTHR43539:SF89">
    <property type="entry name" value="NAD(P)-BINDING DOMAIN-CONTAINING PROTEIN"/>
    <property type="match status" value="1"/>
</dbReference>
<reference evidence="3 4" key="1">
    <citation type="submission" date="2020-07" db="EMBL/GenBank/DDBJ databases">
        <title>Sequencing the genomes of 1000 actinobacteria strains.</title>
        <authorList>
            <person name="Klenk H.-P."/>
        </authorList>
    </citation>
    <scope>NUCLEOTIDE SEQUENCE [LARGE SCALE GENOMIC DNA]</scope>
    <source>
        <strain evidence="3 4">DSM 19663</strain>
    </source>
</reference>
<dbReference type="GO" id="GO:0050660">
    <property type="term" value="F:flavin adenine dinucleotide binding"/>
    <property type="evidence" value="ECO:0007669"/>
    <property type="project" value="TreeGrafter"/>
</dbReference>
<dbReference type="Proteomes" id="UP000585905">
    <property type="component" value="Unassembled WGS sequence"/>
</dbReference>
<feature type="region of interest" description="Disordered" evidence="2">
    <location>
        <begin position="209"/>
        <end position="228"/>
    </location>
</feature>
<evidence type="ECO:0000256" key="1">
    <source>
        <dbReference type="ARBA" id="ARBA00023002"/>
    </source>
</evidence>
<dbReference type="PRINTS" id="PR00411">
    <property type="entry name" value="PNDRDTASEI"/>
</dbReference>
<dbReference type="PANTHER" id="PTHR43539">
    <property type="entry name" value="FLAVIN-BINDING MONOOXYGENASE-LIKE PROTEIN (AFU_ORTHOLOGUE AFUA_4G09220)"/>
    <property type="match status" value="1"/>
</dbReference>
<evidence type="ECO:0000256" key="2">
    <source>
        <dbReference type="SAM" id="MobiDB-lite"/>
    </source>
</evidence>
<dbReference type="AlphaFoldDB" id="A0A839EBW6"/>
<dbReference type="InterPro" id="IPR050982">
    <property type="entry name" value="Auxin_biosynth/cation_transpt"/>
</dbReference>